<accession>A0ABC9E043</accession>
<sequence length="882" mass="99402">MVIERHPPDWMPTFPTNNHARRSHHPSASAPSNRASRHSSSRSEGGNESSEDDGSSSTSVMSRCSPKAVYLVVSKFSEYKKECVREMGFDGILDLPCISKVNLKFSSWLLSKLDTEESSLVISENRRIYVHEKDVGIVFGIPCGDLDIASTDITEEQIEHIRGQCCLSGTRSFRSLEHVLAKHIDDRSSKHEVHRFKVAFVIFVMGHLLAPSAKHDCGRIDFWGALKDPELIHRFNWCRFVHTLVLESAQRARAEMIAKGRVTSLSGCHLFIQILFLDNIDLRGLSKSHNNLPRIKAFDQESIRWMTTSCASRGEQDFACFVGIRPRALSAYMRHTYESDNPPSLHVPASPRPEYIEVPLIPYTDALGSCRMIAPDSYPFRDPSDFSAYVKAKYPCLEKHYVFDYFKLQNACMIREIAKLRCAVIKRNAQFVDWFVQNVGMQNILRMHKKPRQGSNMQSSTSDVPGCSGSKDVDNGDLAGLHIRTEASVFGHGTESASHGTHGTKLGKRPIEYNDTEQEGKKRTVTADVPSFDLGISFTPAPDSFETPKDQRISQQKSRSVVGFALSSPDGDQHSSNTDKCSPRSATVQRCSTIVYEQLALLEDASSQPVDVMYAQAVREPYQKAHVEQGHEPNRTSFSAQRHQKPNQELVDMLHVWMGQQMNIDDTSLWVLHQYPRMLTISAAAIKENYKDDKLFDDDVVDGIIRRFNQLDLTIGEGPSATRWRHFLESDFATLSLGGQIVHDHNQFCTSSSMLITPCRVARWLSPQCLSTTYGAKDAHMYIQSKLLASLAGCFDAYYDNWVLPVKEPWSVEYPKMCDESIDSADSGICMLQLARYYNGADLEMDIDKEAISSARHELIFELLSIKQNCADIPTMLDRIIK</sequence>
<dbReference type="EMBL" id="OZ075145">
    <property type="protein sequence ID" value="CAL5047950.1"/>
    <property type="molecule type" value="Genomic_DNA"/>
</dbReference>
<evidence type="ECO:0000313" key="2">
    <source>
        <dbReference type="EMBL" id="CAL5047950.1"/>
    </source>
</evidence>
<evidence type="ECO:0000313" key="3">
    <source>
        <dbReference type="Proteomes" id="UP001497457"/>
    </source>
</evidence>
<dbReference type="Proteomes" id="UP001497457">
    <property type="component" value="Chromosome 35b"/>
</dbReference>
<feature type="region of interest" description="Disordered" evidence="1">
    <location>
        <begin position="1"/>
        <end position="61"/>
    </location>
</feature>
<name>A0ABC9E043_9POAL</name>
<reference evidence="2" key="1">
    <citation type="submission" date="2024-10" db="EMBL/GenBank/DDBJ databases">
        <authorList>
            <person name="Ryan C."/>
        </authorList>
    </citation>
    <scope>NUCLEOTIDE SEQUENCE [LARGE SCALE GENOMIC DNA]</scope>
</reference>
<gene>
    <name evidence="2" type="ORF">URODEC1_LOCUS90167</name>
</gene>
<dbReference type="PANTHER" id="PTHR34835:SF63">
    <property type="entry name" value="AMINOTRANSFERASE-LIKE PLANT MOBILE DOMAIN-CONTAINING PROTEIN"/>
    <property type="match status" value="1"/>
</dbReference>
<organism evidence="2 3">
    <name type="scientific">Urochloa decumbens</name>
    <dbReference type="NCBI Taxonomy" id="240449"/>
    <lineage>
        <taxon>Eukaryota</taxon>
        <taxon>Viridiplantae</taxon>
        <taxon>Streptophyta</taxon>
        <taxon>Embryophyta</taxon>
        <taxon>Tracheophyta</taxon>
        <taxon>Spermatophyta</taxon>
        <taxon>Magnoliopsida</taxon>
        <taxon>Liliopsida</taxon>
        <taxon>Poales</taxon>
        <taxon>Poaceae</taxon>
        <taxon>PACMAD clade</taxon>
        <taxon>Panicoideae</taxon>
        <taxon>Panicodae</taxon>
        <taxon>Paniceae</taxon>
        <taxon>Melinidinae</taxon>
        <taxon>Urochloa</taxon>
    </lineage>
</organism>
<keyword evidence="3" id="KW-1185">Reference proteome</keyword>
<feature type="region of interest" description="Disordered" evidence="1">
    <location>
        <begin position="492"/>
        <end position="527"/>
    </location>
</feature>
<dbReference type="PANTHER" id="PTHR34835">
    <property type="entry name" value="OS07G0283600 PROTEIN-RELATED"/>
    <property type="match status" value="1"/>
</dbReference>
<dbReference type="AlphaFoldDB" id="A0ABC9E043"/>
<proteinExistence type="predicted"/>
<evidence type="ECO:0000256" key="1">
    <source>
        <dbReference type="SAM" id="MobiDB-lite"/>
    </source>
</evidence>
<protein>
    <submittedName>
        <fullName evidence="2">Uncharacterized protein</fullName>
    </submittedName>
</protein>